<dbReference type="EMBL" id="MN740698">
    <property type="protein sequence ID" value="QHU08587.1"/>
    <property type="molecule type" value="Genomic_DNA"/>
</dbReference>
<organism evidence="3">
    <name type="scientific">viral metagenome</name>
    <dbReference type="NCBI Taxonomy" id="1070528"/>
    <lineage>
        <taxon>unclassified sequences</taxon>
        <taxon>metagenomes</taxon>
        <taxon>organismal metagenomes</taxon>
    </lineage>
</organism>
<proteinExistence type="predicted"/>
<evidence type="ECO:0000259" key="2">
    <source>
        <dbReference type="Pfam" id="PF19175"/>
    </source>
</evidence>
<dbReference type="AlphaFoldDB" id="A0A6C0JW25"/>
<protein>
    <recommendedName>
        <fullName evidence="2">DUF5857 domain-containing protein</fullName>
    </recommendedName>
</protein>
<keyword evidence="1" id="KW-1133">Transmembrane helix</keyword>
<evidence type="ECO:0000256" key="1">
    <source>
        <dbReference type="SAM" id="Phobius"/>
    </source>
</evidence>
<feature type="transmembrane region" description="Helical" evidence="1">
    <location>
        <begin position="319"/>
        <end position="340"/>
    </location>
</feature>
<keyword evidence="1" id="KW-0812">Transmembrane</keyword>
<name>A0A6C0JW25_9ZZZZ</name>
<sequence>MSAQECLGNAICYGGQGSIRSAACRDSIFVYCTGVQEEGDDWIRRWWEPQNELGSTCTTAISRHLSTFDDYDQCYVTPRRPDGTCRPVDNGKQINSETWAWAKRLLETAVTRYRESGYLLNAKSGEPGYTPFNDEFSRTICCMNPGLCQSILDDYCRQFSTSRVSNSTSLRNLCGCHMSALNYQEYSQKYNIERQCSSLCNGSEVVPLVGVAGDVIECEQDVCIIDNTTLTLSNDTVGGNVSFEQACGFSDGPVSCTIADSIVEVINTEIGGNLVPVLEQCGTMTCTSQNVSQYCTVDDVLSYQQKARRIQNGRIRVNGIITAGIALVVLTVIILIYVYVKDGRSGGKATRHNSR</sequence>
<dbReference type="Pfam" id="PF19175">
    <property type="entry name" value="DUF5857"/>
    <property type="match status" value="1"/>
</dbReference>
<keyword evidence="1" id="KW-0472">Membrane</keyword>
<evidence type="ECO:0000313" key="3">
    <source>
        <dbReference type="EMBL" id="QHU08587.1"/>
    </source>
</evidence>
<accession>A0A6C0JW25</accession>
<reference evidence="3" key="1">
    <citation type="journal article" date="2020" name="Nature">
        <title>Giant virus diversity and host interactions through global metagenomics.</title>
        <authorList>
            <person name="Schulz F."/>
            <person name="Roux S."/>
            <person name="Paez-Espino D."/>
            <person name="Jungbluth S."/>
            <person name="Walsh D.A."/>
            <person name="Denef V.J."/>
            <person name="McMahon K.D."/>
            <person name="Konstantinidis K.T."/>
            <person name="Eloe-Fadrosh E.A."/>
            <person name="Kyrpides N.C."/>
            <person name="Woyke T."/>
        </authorList>
    </citation>
    <scope>NUCLEOTIDE SEQUENCE</scope>
    <source>
        <strain evidence="3">GVMAG-S-1063924-116</strain>
    </source>
</reference>
<dbReference type="InterPro" id="IPR043875">
    <property type="entry name" value="DUF5857"/>
</dbReference>
<feature type="domain" description="DUF5857" evidence="2">
    <location>
        <begin position="118"/>
        <end position="253"/>
    </location>
</feature>